<keyword evidence="1" id="KW-0812">Transmembrane</keyword>
<name>A0A6C0KN52_9ZZZZ</name>
<evidence type="ECO:0000256" key="1">
    <source>
        <dbReference type="SAM" id="Phobius"/>
    </source>
</evidence>
<feature type="transmembrane region" description="Helical" evidence="1">
    <location>
        <begin position="6"/>
        <end position="26"/>
    </location>
</feature>
<accession>A0A6C0KN52</accession>
<organism evidence="3">
    <name type="scientific">viral metagenome</name>
    <dbReference type="NCBI Taxonomy" id="1070528"/>
    <lineage>
        <taxon>unclassified sequences</taxon>
        <taxon>metagenomes</taxon>
        <taxon>organismal metagenomes</taxon>
    </lineage>
</organism>
<keyword evidence="1" id="KW-0472">Membrane</keyword>
<dbReference type="AlphaFoldDB" id="A0A6C0KN52"/>
<reference evidence="3" key="1">
    <citation type="journal article" date="2020" name="Nature">
        <title>Giant virus diversity and host interactions through global metagenomics.</title>
        <authorList>
            <person name="Schulz F."/>
            <person name="Roux S."/>
            <person name="Paez-Espino D."/>
            <person name="Jungbluth S."/>
            <person name="Walsh D.A."/>
            <person name="Denef V.J."/>
            <person name="McMahon K.D."/>
            <person name="Konstantinidis K.T."/>
            <person name="Eloe-Fadrosh E.A."/>
            <person name="Kyrpides N.C."/>
            <person name="Woyke T."/>
        </authorList>
    </citation>
    <scope>NUCLEOTIDE SEQUENCE</scope>
    <source>
        <strain evidence="3">GVMAG-S-3300012919-55</strain>
    </source>
</reference>
<dbReference type="SUPFAM" id="SSF51197">
    <property type="entry name" value="Clavaminate synthase-like"/>
    <property type="match status" value="1"/>
</dbReference>
<dbReference type="Gene3D" id="2.60.120.620">
    <property type="entry name" value="q2cbj1_9rhob like domain"/>
    <property type="match status" value="1"/>
</dbReference>
<feature type="domain" description="Fe2OG dioxygenase" evidence="2">
    <location>
        <begin position="116"/>
        <end position="234"/>
    </location>
</feature>
<evidence type="ECO:0000313" key="3">
    <source>
        <dbReference type="EMBL" id="QHU17794.1"/>
    </source>
</evidence>
<evidence type="ECO:0000259" key="2">
    <source>
        <dbReference type="PROSITE" id="PS51471"/>
    </source>
</evidence>
<proteinExistence type="predicted"/>
<sequence length="239" mass="28196">MNTILLLTITSIVVCFIIILIENHLLSYTNKIYKDVVNKDLCNTIINKSNEYTYETYKEPVDSKKVYQIDVYSSIEDNTPIQNKVLWKYVKDIYQNSISPILKKTCLKYKLLTKLKIDWVFIRKYNTFEREDLSIHTDENIITVNVLLSDTSKYSGGEFYIFDRKTSQKYMNYYDNVLQENETKKKEFIQSFETLPIVDMNQGDIIIYSGMKHLHGVLPMNSGTRYIISYFLSSNIFSY</sequence>
<dbReference type="PROSITE" id="PS51471">
    <property type="entry name" value="FE2OG_OXY"/>
    <property type="match status" value="1"/>
</dbReference>
<keyword evidence="1" id="KW-1133">Transmembrane helix</keyword>
<protein>
    <recommendedName>
        <fullName evidence="2">Fe2OG dioxygenase domain-containing protein</fullName>
    </recommendedName>
</protein>
<dbReference type="InterPro" id="IPR005123">
    <property type="entry name" value="Oxoglu/Fe-dep_dioxygenase_dom"/>
</dbReference>
<dbReference type="EMBL" id="MN740918">
    <property type="protein sequence ID" value="QHU17794.1"/>
    <property type="molecule type" value="Genomic_DNA"/>
</dbReference>